<reference evidence="7" key="1">
    <citation type="submission" date="2020-01" db="EMBL/GenBank/DDBJ databases">
        <title>Draft genome sequence of the Termite Coptotermes fromosanus.</title>
        <authorList>
            <person name="Itakura S."/>
            <person name="Yosikawa Y."/>
            <person name="Umezawa K."/>
        </authorList>
    </citation>
    <scope>NUCLEOTIDE SEQUENCE [LARGE SCALE GENOMIC DNA]</scope>
</reference>
<keyword evidence="3 5" id="KW-1133">Transmembrane helix</keyword>
<dbReference type="InterPro" id="IPR019184">
    <property type="entry name" value="Uncharacterised_TM-17"/>
</dbReference>
<keyword evidence="7" id="KW-1185">Reference proteome</keyword>
<dbReference type="GO" id="GO:0035869">
    <property type="term" value="C:ciliary transition zone"/>
    <property type="evidence" value="ECO:0007669"/>
    <property type="project" value="TreeGrafter"/>
</dbReference>
<sequence>MTHHFRQNLCAEISVIIRTLHIVLKFSPFKRSGSFSETATKGFLPDNERSLFAFCEFWIGIFKAVNLPYPTVTVISELLLLLFLSCTECIRILLGRNGNLTERSVVLLVSVGLTIPSICGVLYFLLWQTYVLRLEVVLCAIQLTLQGLELAAALLCLAKFYKSVHRHEVAILLKITKAFS</sequence>
<keyword evidence="4 5" id="KW-0472">Membrane</keyword>
<keyword evidence="2 5" id="KW-0812">Transmembrane</keyword>
<dbReference type="AlphaFoldDB" id="A0A6L2PQ93"/>
<comment type="subcellular location">
    <subcellularLocation>
        <location evidence="1">Membrane</location>
        <topology evidence="1">Multi-pass membrane protein</topology>
    </subcellularLocation>
</comment>
<dbReference type="PANTHER" id="PTHR13531:SF0">
    <property type="entry name" value="GEO07735P1-RELATED"/>
    <property type="match status" value="1"/>
</dbReference>
<proteinExistence type="predicted"/>
<evidence type="ECO:0008006" key="8">
    <source>
        <dbReference type="Google" id="ProtNLM"/>
    </source>
</evidence>
<comment type="caution">
    <text evidence="6">The sequence shown here is derived from an EMBL/GenBank/DDBJ whole genome shotgun (WGS) entry which is preliminary data.</text>
</comment>
<protein>
    <recommendedName>
        <fullName evidence="8">Transmembrane protein</fullName>
    </recommendedName>
</protein>
<evidence type="ECO:0000313" key="6">
    <source>
        <dbReference type="EMBL" id="GFG34434.1"/>
    </source>
</evidence>
<evidence type="ECO:0000256" key="2">
    <source>
        <dbReference type="ARBA" id="ARBA00022692"/>
    </source>
</evidence>
<accession>A0A6L2PQ93</accession>
<dbReference type="InParanoid" id="A0A6L2PQ93"/>
<evidence type="ECO:0000256" key="3">
    <source>
        <dbReference type="ARBA" id="ARBA00022989"/>
    </source>
</evidence>
<evidence type="ECO:0000256" key="5">
    <source>
        <dbReference type="SAM" id="Phobius"/>
    </source>
</evidence>
<dbReference type="EMBL" id="BLKM01008651">
    <property type="protein sequence ID" value="GFG34434.1"/>
    <property type="molecule type" value="Genomic_DNA"/>
</dbReference>
<dbReference type="GO" id="GO:1905515">
    <property type="term" value="P:non-motile cilium assembly"/>
    <property type="evidence" value="ECO:0007669"/>
    <property type="project" value="TreeGrafter"/>
</dbReference>
<evidence type="ECO:0000256" key="1">
    <source>
        <dbReference type="ARBA" id="ARBA00004141"/>
    </source>
</evidence>
<gene>
    <name evidence="6" type="ORF">Cfor_07685</name>
</gene>
<dbReference type="PANTHER" id="PTHR13531">
    <property type="entry name" value="GEO07735P1-RELATED-RELATED"/>
    <property type="match status" value="1"/>
</dbReference>
<name>A0A6L2PQ93_COPFO</name>
<dbReference type="GO" id="GO:0016020">
    <property type="term" value="C:membrane"/>
    <property type="evidence" value="ECO:0007669"/>
    <property type="project" value="UniProtKB-SubCell"/>
</dbReference>
<feature type="transmembrane region" description="Helical" evidence="5">
    <location>
        <begin position="132"/>
        <end position="157"/>
    </location>
</feature>
<dbReference type="OrthoDB" id="262535at2759"/>
<feature type="transmembrane region" description="Helical" evidence="5">
    <location>
        <begin position="106"/>
        <end position="126"/>
    </location>
</feature>
<dbReference type="Proteomes" id="UP000502823">
    <property type="component" value="Unassembled WGS sequence"/>
</dbReference>
<dbReference type="Pfam" id="PF09799">
    <property type="entry name" value="Transmemb_17"/>
    <property type="match status" value="1"/>
</dbReference>
<evidence type="ECO:0000313" key="7">
    <source>
        <dbReference type="Proteomes" id="UP000502823"/>
    </source>
</evidence>
<organism evidence="6 7">
    <name type="scientific">Coptotermes formosanus</name>
    <name type="common">Formosan subterranean termite</name>
    <dbReference type="NCBI Taxonomy" id="36987"/>
    <lineage>
        <taxon>Eukaryota</taxon>
        <taxon>Metazoa</taxon>
        <taxon>Ecdysozoa</taxon>
        <taxon>Arthropoda</taxon>
        <taxon>Hexapoda</taxon>
        <taxon>Insecta</taxon>
        <taxon>Pterygota</taxon>
        <taxon>Neoptera</taxon>
        <taxon>Polyneoptera</taxon>
        <taxon>Dictyoptera</taxon>
        <taxon>Blattodea</taxon>
        <taxon>Blattoidea</taxon>
        <taxon>Termitoidae</taxon>
        <taxon>Rhinotermitidae</taxon>
        <taxon>Coptotermes</taxon>
    </lineage>
</organism>
<evidence type="ECO:0000256" key="4">
    <source>
        <dbReference type="ARBA" id="ARBA00023136"/>
    </source>
</evidence>
<dbReference type="FunCoup" id="A0A6L2PQ93">
    <property type="interactions" value="338"/>
</dbReference>